<protein>
    <submittedName>
        <fullName evidence="2">Uncharacterized protein</fullName>
    </submittedName>
</protein>
<name>A0A1I3Y883_9PROT</name>
<dbReference type="RefSeq" id="WP_090697025.1">
    <property type="nucleotide sequence ID" value="NZ_FOSP01000003.1"/>
</dbReference>
<proteinExistence type="predicted"/>
<evidence type="ECO:0000256" key="1">
    <source>
        <dbReference type="SAM" id="MobiDB-lite"/>
    </source>
</evidence>
<accession>A0A1I3Y883</accession>
<gene>
    <name evidence="2" type="ORF">SAMN05216302_100374</name>
</gene>
<organism evidence="2 3">
    <name type="scientific">Nitrosomonas aestuarii</name>
    <dbReference type="NCBI Taxonomy" id="52441"/>
    <lineage>
        <taxon>Bacteria</taxon>
        <taxon>Pseudomonadati</taxon>
        <taxon>Pseudomonadota</taxon>
        <taxon>Betaproteobacteria</taxon>
        <taxon>Nitrosomonadales</taxon>
        <taxon>Nitrosomonadaceae</taxon>
        <taxon>Nitrosomonas</taxon>
    </lineage>
</organism>
<feature type="region of interest" description="Disordered" evidence="1">
    <location>
        <begin position="46"/>
        <end position="65"/>
    </location>
</feature>
<keyword evidence="3" id="KW-1185">Reference proteome</keyword>
<sequence>MDSNTTTLGDCPLKLRTCNGQLVGPTLRASQGDAINLMLKKQAVQRKKHPMKSGVIRAEKSECLS</sequence>
<dbReference type="Proteomes" id="UP000199533">
    <property type="component" value="Unassembled WGS sequence"/>
</dbReference>
<dbReference type="Gene3D" id="2.60.40.420">
    <property type="entry name" value="Cupredoxins - blue copper proteins"/>
    <property type="match status" value="1"/>
</dbReference>
<evidence type="ECO:0000313" key="2">
    <source>
        <dbReference type="EMBL" id="SFK27982.1"/>
    </source>
</evidence>
<reference evidence="3" key="1">
    <citation type="submission" date="2016-10" db="EMBL/GenBank/DDBJ databases">
        <authorList>
            <person name="Varghese N."/>
            <person name="Submissions S."/>
        </authorList>
    </citation>
    <scope>NUCLEOTIDE SEQUENCE [LARGE SCALE GENOMIC DNA]</scope>
    <source>
        <strain evidence="3">Nm69</strain>
    </source>
</reference>
<dbReference type="STRING" id="52441.SAMN05216302_100374"/>
<evidence type="ECO:0000313" key="3">
    <source>
        <dbReference type="Proteomes" id="UP000199533"/>
    </source>
</evidence>
<dbReference type="InterPro" id="IPR008972">
    <property type="entry name" value="Cupredoxin"/>
</dbReference>
<dbReference type="EMBL" id="FOSP01000003">
    <property type="protein sequence ID" value="SFK27982.1"/>
    <property type="molecule type" value="Genomic_DNA"/>
</dbReference>
<dbReference type="AlphaFoldDB" id="A0A1I3Y883"/>